<organism evidence="1 2">
    <name type="scientific">Streptomyces castrisilvae</name>
    <dbReference type="NCBI Taxonomy" id="3033811"/>
    <lineage>
        <taxon>Bacteria</taxon>
        <taxon>Bacillati</taxon>
        <taxon>Actinomycetota</taxon>
        <taxon>Actinomycetes</taxon>
        <taxon>Kitasatosporales</taxon>
        <taxon>Streptomycetaceae</taxon>
        <taxon>Streptomyces</taxon>
    </lineage>
</organism>
<reference evidence="1 2" key="1">
    <citation type="submission" date="2023-03" db="EMBL/GenBank/DDBJ databases">
        <title>Isolation and description of six Streptomyces strains from soil environments, able to metabolize different microbial glucans.</title>
        <authorList>
            <person name="Widen T."/>
            <person name="Larsbrink J."/>
        </authorList>
    </citation>
    <scope>NUCLEOTIDE SEQUENCE [LARGE SCALE GENOMIC DNA]</scope>
    <source>
        <strain evidence="1 2">Mut1</strain>
    </source>
</reference>
<dbReference type="EMBL" id="CP120997">
    <property type="protein sequence ID" value="WLQ37888.1"/>
    <property type="molecule type" value="Genomic_DNA"/>
</dbReference>
<accession>A0ABY9HV82</accession>
<dbReference type="RefSeq" id="WP_306060423.1">
    <property type="nucleotide sequence ID" value="NZ_CP120997.1"/>
</dbReference>
<name>A0ABY9HV82_9ACTN</name>
<sequence length="76" mass="8207">MRKDELAAAQAYVRLLEATRAVLSDPRDAPLYLPLLASPIEEADGALRRAGLSGNETRFFDLVRSIRPSLSGSGGH</sequence>
<evidence type="ECO:0000313" key="1">
    <source>
        <dbReference type="EMBL" id="WLQ37888.1"/>
    </source>
</evidence>
<protein>
    <submittedName>
        <fullName evidence="1">Uncharacterized protein</fullName>
    </submittedName>
</protein>
<evidence type="ECO:0000313" key="2">
    <source>
        <dbReference type="Proteomes" id="UP001239522"/>
    </source>
</evidence>
<proteinExistence type="predicted"/>
<gene>
    <name evidence="1" type="ORF">P8A18_32575</name>
</gene>
<dbReference type="Proteomes" id="UP001239522">
    <property type="component" value="Chromosome"/>
</dbReference>
<keyword evidence="2" id="KW-1185">Reference proteome</keyword>